<dbReference type="Proteomes" id="UP000197334">
    <property type="component" value="Unassembled WGS sequence"/>
</dbReference>
<evidence type="ECO:0000313" key="2">
    <source>
        <dbReference type="Proteomes" id="UP000197334"/>
    </source>
</evidence>
<comment type="caution">
    <text evidence="1">The sequence shown here is derived from an EMBL/GenBank/DDBJ whole genome shotgun (WGS) entry which is preliminary data.</text>
</comment>
<evidence type="ECO:0000313" key="1">
    <source>
        <dbReference type="EMBL" id="OWV31254.1"/>
    </source>
</evidence>
<organism evidence="1 2">
    <name type="scientific">Halomonas campaniensis</name>
    <dbReference type="NCBI Taxonomy" id="213554"/>
    <lineage>
        <taxon>Bacteria</taxon>
        <taxon>Pseudomonadati</taxon>
        <taxon>Pseudomonadota</taxon>
        <taxon>Gammaproteobacteria</taxon>
        <taxon>Oceanospirillales</taxon>
        <taxon>Halomonadaceae</taxon>
        <taxon>Halomonas</taxon>
    </lineage>
</organism>
<gene>
    <name evidence="1" type="ORF">JI62_02615</name>
</gene>
<name>A0A246S457_9GAMM</name>
<dbReference type="RefSeq" id="WP_088698688.1">
    <property type="nucleotide sequence ID" value="NZ_JPUA01000004.1"/>
</dbReference>
<keyword evidence="2" id="KW-1185">Reference proteome</keyword>
<accession>A0A246S457</accession>
<reference evidence="1 2" key="1">
    <citation type="submission" date="2014-08" db="EMBL/GenBank/DDBJ databases">
        <title>Draft genome sequence of a novel L-asparaginase producing marine bacterium, Halomonas campaniensis.</title>
        <authorList>
            <person name="Sundarakrishnan B."/>
            <person name="Moushumi Priya A."/>
            <person name="Raman G."/>
            <person name="Sakthivel N."/>
            <person name="Park S."/>
            <person name="Jayachandran S."/>
        </authorList>
    </citation>
    <scope>NUCLEOTIDE SEQUENCE [LARGE SCALE GENOMIC DNA]</scope>
    <source>
        <strain evidence="1 2">SK03</strain>
    </source>
</reference>
<proteinExistence type="predicted"/>
<sequence>MSEDSSNLYWISLPNCNGSMPLIITVSVFREFNGEVLWDLLPMTAEILNRVAAQYNREGAVTVKVHERGDVSNIISKVTKLLASPVSMKASLVVFAQNGQVAERVLDQIRKDVRIQMIVQ</sequence>
<dbReference type="EMBL" id="JPUA01000004">
    <property type="protein sequence ID" value="OWV31254.1"/>
    <property type="molecule type" value="Genomic_DNA"/>
</dbReference>
<protein>
    <submittedName>
        <fullName evidence="1">Uncharacterized protein</fullName>
    </submittedName>
</protein>
<dbReference type="AlphaFoldDB" id="A0A246S457"/>